<protein>
    <recommendedName>
        <fullName evidence="3">General stress protein CsbD</fullName>
    </recommendedName>
</protein>
<dbReference type="Gene3D" id="1.10.1470.10">
    <property type="entry name" value="YjbJ"/>
    <property type="match status" value="1"/>
</dbReference>
<proteinExistence type="predicted"/>
<dbReference type="Proteomes" id="UP001210978">
    <property type="component" value="Chromosome"/>
</dbReference>
<name>A0ABY7QN43_9FLAO</name>
<evidence type="ECO:0000313" key="2">
    <source>
        <dbReference type="Proteomes" id="UP001210978"/>
    </source>
</evidence>
<reference evidence="1 2" key="1">
    <citation type="submission" date="2023-01" db="EMBL/GenBank/DDBJ databases">
        <title>Complete genome of Chryseobacterium camelliae VAN22-5A.</title>
        <authorList>
            <person name="Zong G."/>
            <person name="Cao G."/>
        </authorList>
    </citation>
    <scope>NUCLEOTIDE SEQUENCE [LARGE SCALE GENOMIC DNA]</scope>
    <source>
        <strain evidence="1 2">VAN22-5A</strain>
    </source>
</reference>
<evidence type="ECO:0000313" key="1">
    <source>
        <dbReference type="EMBL" id="WBV60116.1"/>
    </source>
</evidence>
<gene>
    <name evidence="1" type="ORF">PFY12_13870</name>
</gene>
<accession>A0ABY7QN43</accession>
<sequence length="72" mass="8601">MDTDHNKGQETFKITGDWEQQSRQLKEQFFQLKDSDLFFDKGKENELLERIGNKLSKNREEVIKILNDTQLL</sequence>
<evidence type="ECO:0008006" key="3">
    <source>
        <dbReference type="Google" id="ProtNLM"/>
    </source>
</evidence>
<dbReference type="RefSeq" id="WP_271148458.1">
    <property type="nucleotide sequence ID" value="NZ_CP115859.1"/>
</dbReference>
<dbReference type="EMBL" id="CP115859">
    <property type="protein sequence ID" value="WBV60116.1"/>
    <property type="molecule type" value="Genomic_DNA"/>
</dbReference>
<keyword evidence="2" id="KW-1185">Reference proteome</keyword>
<organism evidence="1 2">
    <name type="scientific">Chryseobacterium camelliae</name>
    <dbReference type="NCBI Taxonomy" id="1265445"/>
    <lineage>
        <taxon>Bacteria</taxon>
        <taxon>Pseudomonadati</taxon>
        <taxon>Bacteroidota</taxon>
        <taxon>Flavobacteriia</taxon>
        <taxon>Flavobacteriales</taxon>
        <taxon>Weeksellaceae</taxon>
        <taxon>Chryseobacterium group</taxon>
        <taxon>Chryseobacterium</taxon>
    </lineage>
</organism>
<dbReference type="InterPro" id="IPR036629">
    <property type="entry name" value="YjbJ_sf"/>
</dbReference>
<dbReference type="SUPFAM" id="SSF69047">
    <property type="entry name" value="Hypothetical protein YjbJ"/>
    <property type="match status" value="1"/>
</dbReference>